<protein>
    <submittedName>
        <fullName evidence="4">Uncharacterized protein</fullName>
    </submittedName>
</protein>
<dbReference type="InterPro" id="IPR036962">
    <property type="entry name" value="Glyco_hydro_3_N_sf"/>
</dbReference>
<proteinExistence type="inferred from homology"/>
<evidence type="ECO:0000313" key="4">
    <source>
        <dbReference type="EMBL" id="TGO86324.1"/>
    </source>
</evidence>
<comment type="similarity">
    <text evidence="1">Belongs to the glycosyl hydrolase 3 family.</text>
</comment>
<evidence type="ECO:0000313" key="5">
    <source>
        <dbReference type="Proteomes" id="UP000297280"/>
    </source>
</evidence>
<keyword evidence="2" id="KW-0378">Hydrolase</keyword>
<dbReference type="SUPFAM" id="SSF51445">
    <property type="entry name" value="(Trans)glycosidases"/>
    <property type="match status" value="1"/>
</dbReference>
<dbReference type="PANTHER" id="PTHR30480:SF16">
    <property type="entry name" value="GLYCOSIDE HYDROLASE FAMILY 3 DOMAIN PROTEIN"/>
    <property type="match status" value="1"/>
</dbReference>
<sequence>MLANFTALNLLNIMGSMDGRIDHVFMIAANGHFVNEDIETLTEAYKIGTVILLHGNVSTTVRLIQPKALLQDLIESCGHSEKFFIAIDKEGWLVARINPYLTTQLPGSTAFGATGDHSNASKVDYEPVADTHSKLNSLIIEAMKAGVDAVTHKPLPRLDNTSDVVIGDLPANLNPDVIRNLRGEMKYKIDIRGLKVSATDLITNVISQGSYIYAGADYVMVCHTLKAQVGAIETSSAAGRNTGPQSLNKTSSIHARSLTVVEAES</sequence>
<dbReference type="GO" id="GO:0009254">
    <property type="term" value="P:peptidoglycan turnover"/>
    <property type="evidence" value="ECO:0007669"/>
    <property type="project" value="TreeGrafter"/>
</dbReference>
<dbReference type="GO" id="GO:0005975">
    <property type="term" value="P:carbohydrate metabolic process"/>
    <property type="evidence" value="ECO:0007669"/>
    <property type="project" value="InterPro"/>
</dbReference>
<reference evidence="4 5" key="1">
    <citation type="submission" date="2017-12" db="EMBL/GenBank/DDBJ databases">
        <title>Comparative genomics of Botrytis spp.</title>
        <authorList>
            <person name="Valero-Jimenez C.A."/>
            <person name="Tapia P."/>
            <person name="Veloso J."/>
            <person name="Silva-Moreno E."/>
            <person name="Staats M."/>
            <person name="Valdes J.H."/>
            <person name="Van Kan J.A.L."/>
        </authorList>
    </citation>
    <scope>NUCLEOTIDE SEQUENCE [LARGE SCALE GENOMIC DNA]</scope>
    <source>
        <strain evidence="4 5">MUCL3349</strain>
    </source>
</reference>
<dbReference type="PANTHER" id="PTHR30480">
    <property type="entry name" value="BETA-HEXOSAMINIDASE-RELATED"/>
    <property type="match status" value="1"/>
</dbReference>
<dbReference type="InterPro" id="IPR017853">
    <property type="entry name" value="GH"/>
</dbReference>
<dbReference type="STRING" id="87229.A0A4Z1KQQ0"/>
<evidence type="ECO:0000256" key="2">
    <source>
        <dbReference type="ARBA" id="ARBA00022801"/>
    </source>
</evidence>
<comment type="caution">
    <text evidence="4">The sequence shown here is derived from an EMBL/GenBank/DDBJ whole genome shotgun (WGS) entry which is preliminary data.</text>
</comment>
<dbReference type="OrthoDB" id="3536623at2759"/>
<organism evidence="4 5">
    <name type="scientific">Botrytis porri</name>
    <dbReference type="NCBI Taxonomy" id="87229"/>
    <lineage>
        <taxon>Eukaryota</taxon>
        <taxon>Fungi</taxon>
        <taxon>Dikarya</taxon>
        <taxon>Ascomycota</taxon>
        <taxon>Pezizomycotina</taxon>
        <taxon>Leotiomycetes</taxon>
        <taxon>Helotiales</taxon>
        <taxon>Sclerotiniaceae</taxon>
        <taxon>Botrytis</taxon>
    </lineage>
</organism>
<gene>
    <name evidence="4" type="ORF">BPOR_0313g00040</name>
</gene>
<keyword evidence="5" id="KW-1185">Reference proteome</keyword>
<evidence type="ECO:0000256" key="3">
    <source>
        <dbReference type="ARBA" id="ARBA00023180"/>
    </source>
</evidence>
<name>A0A4Z1KQQ0_9HELO</name>
<evidence type="ECO:0000256" key="1">
    <source>
        <dbReference type="ARBA" id="ARBA00005336"/>
    </source>
</evidence>
<dbReference type="Proteomes" id="UP000297280">
    <property type="component" value="Unassembled WGS sequence"/>
</dbReference>
<dbReference type="GO" id="GO:0004553">
    <property type="term" value="F:hydrolase activity, hydrolyzing O-glycosyl compounds"/>
    <property type="evidence" value="ECO:0007669"/>
    <property type="project" value="InterPro"/>
</dbReference>
<dbReference type="InterPro" id="IPR050226">
    <property type="entry name" value="NagZ_Beta-hexosaminidase"/>
</dbReference>
<dbReference type="AlphaFoldDB" id="A0A4Z1KQQ0"/>
<dbReference type="Gene3D" id="3.20.20.300">
    <property type="entry name" value="Glycoside hydrolase, family 3, N-terminal domain"/>
    <property type="match status" value="1"/>
</dbReference>
<accession>A0A4Z1KQQ0</accession>
<keyword evidence="3" id="KW-0325">Glycoprotein</keyword>
<dbReference type="EMBL" id="PQXO01000312">
    <property type="protein sequence ID" value="TGO86324.1"/>
    <property type="molecule type" value="Genomic_DNA"/>
</dbReference>